<organism evidence="5 8">
    <name type="scientific">Loxostege sticticalis</name>
    <name type="common">Beet webworm moth</name>
    <dbReference type="NCBI Taxonomy" id="481309"/>
    <lineage>
        <taxon>Eukaryota</taxon>
        <taxon>Metazoa</taxon>
        <taxon>Ecdysozoa</taxon>
        <taxon>Arthropoda</taxon>
        <taxon>Hexapoda</taxon>
        <taxon>Insecta</taxon>
        <taxon>Pterygota</taxon>
        <taxon>Neoptera</taxon>
        <taxon>Endopterygota</taxon>
        <taxon>Lepidoptera</taxon>
        <taxon>Glossata</taxon>
        <taxon>Ditrysia</taxon>
        <taxon>Pyraloidea</taxon>
        <taxon>Crambidae</taxon>
        <taxon>Pyraustinae</taxon>
        <taxon>Loxostege</taxon>
    </lineage>
</organism>
<dbReference type="PROSITE" id="PS51186">
    <property type="entry name" value="GNAT"/>
    <property type="match status" value="1"/>
</dbReference>
<evidence type="ECO:0000256" key="3">
    <source>
        <dbReference type="ARBA" id="ARBA00023315"/>
    </source>
</evidence>
<dbReference type="InterPro" id="IPR000182">
    <property type="entry name" value="GNAT_dom"/>
</dbReference>
<dbReference type="InterPro" id="IPR051016">
    <property type="entry name" value="Diverse_Substrate_AcTransf"/>
</dbReference>
<dbReference type="AlphaFoldDB" id="A0ABD0TK63"/>
<reference evidence="7 8" key="1">
    <citation type="submission" date="2024-06" db="EMBL/GenBank/DDBJ databases">
        <title>A chromosome-level genome assembly of beet webworm, Loxostege sticticalis.</title>
        <authorList>
            <person name="Zhang Y."/>
        </authorList>
    </citation>
    <scope>NUCLEOTIDE SEQUENCE [LARGE SCALE GENOMIC DNA]</scope>
    <source>
        <strain evidence="6">AQ026</strain>
        <strain evidence="5">AQ028</strain>
        <tissue evidence="5">Male pupae</tissue>
        <tissue evidence="6">Whole body</tissue>
    </source>
</reference>
<dbReference type="PANTHER" id="PTHR10545">
    <property type="entry name" value="DIAMINE N-ACETYLTRANSFERASE"/>
    <property type="match status" value="1"/>
</dbReference>
<proteinExistence type="inferred from homology"/>
<dbReference type="Proteomes" id="UP001549921">
    <property type="component" value="Unassembled WGS sequence"/>
</dbReference>
<evidence type="ECO:0000256" key="2">
    <source>
        <dbReference type="ARBA" id="ARBA00022679"/>
    </source>
</evidence>
<dbReference type="PANTHER" id="PTHR10545:SF29">
    <property type="entry name" value="GH14572P-RELATED"/>
    <property type="match status" value="1"/>
</dbReference>
<dbReference type="EMBL" id="JBEUOH010000003">
    <property type="protein sequence ID" value="KAL0895222.1"/>
    <property type="molecule type" value="Genomic_DNA"/>
</dbReference>
<dbReference type="GO" id="GO:0008080">
    <property type="term" value="F:N-acetyltransferase activity"/>
    <property type="evidence" value="ECO:0007669"/>
    <property type="project" value="UniProtKB-ARBA"/>
</dbReference>
<keyword evidence="7" id="KW-1185">Reference proteome</keyword>
<keyword evidence="2" id="KW-0808">Transferase</keyword>
<dbReference type="Pfam" id="PF00583">
    <property type="entry name" value="Acetyltransf_1"/>
    <property type="match status" value="1"/>
</dbReference>
<dbReference type="Gene3D" id="3.40.630.30">
    <property type="match status" value="1"/>
</dbReference>
<dbReference type="SUPFAM" id="SSF55729">
    <property type="entry name" value="Acyl-CoA N-acyltransferases (Nat)"/>
    <property type="match status" value="1"/>
</dbReference>
<evidence type="ECO:0000259" key="4">
    <source>
        <dbReference type="PROSITE" id="PS51186"/>
    </source>
</evidence>
<comment type="caution">
    <text evidence="5">The sequence shown here is derived from an EMBL/GenBank/DDBJ whole genome shotgun (WGS) entry which is preliminary data.</text>
</comment>
<dbReference type="Proteomes" id="UP001549920">
    <property type="component" value="Unassembled WGS sequence"/>
</dbReference>
<comment type="similarity">
    <text evidence="1">Belongs to the acetyltransferase family.</text>
</comment>
<evidence type="ECO:0000313" key="5">
    <source>
        <dbReference type="EMBL" id="KAL0849680.1"/>
    </source>
</evidence>
<evidence type="ECO:0000313" key="7">
    <source>
        <dbReference type="Proteomes" id="UP001549920"/>
    </source>
</evidence>
<protein>
    <recommendedName>
        <fullName evidence="4">N-acetyltransferase domain-containing protein</fullName>
    </recommendedName>
</protein>
<dbReference type="FunFam" id="3.40.630.30:FF:000064">
    <property type="entry name" value="GNAT family acetyltransferase"/>
    <property type="match status" value="1"/>
</dbReference>
<evidence type="ECO:0000313" key="8">
    <source>
        <dbReference type="Proteomes" id="UP001549921"/>
    </source>
</evidence>
<gene>
    <name evidence="6" type="ORF">ABMA27_011377</name>
    <name evidence="5" type="ORF">ABMA28_011646</name>
</gene>
<accession>A0ABD0TK63</accession>
<dbReference type="InterPro" id="IPR016181">
    <property type="entry name" value="Acyl_CoA_acyltransferase"/>
</dbReference>
<name>A0ABD0TK63_LOXSC</name>
<dbReference type="CDD" id="cd04301">
    <property type="entry name" value="NAT_SF"/>
    <property type="match status" value="1"/>
</dbReference>
<keyword evidence="3" id="KW-0012">Acyltransferase</keyword>
<evidence type="ECO:0000256" key="1">
    <source>
        <dbReference type="ARBA" id="ARBA00008694"/>
    </source>
</evidence>
<sequence>MSSADSAGGEGAVTVRAARREDVPHVHRMIHELAAYEGVPDGPKLSVEDLLEDGFDTPSPWYFLLVAEQRGELVGYALCNRAYSSWTRRAFYVEDVYVPPQHRRAGVGGKLFKEICRLGVQEGVHRVDWHVLESNAPALAFYARLGARDMRVSEGRAALRLDRDRIEHVAENY</sequence>
<feature type="domain" description="N-acetyltransferase" evidence="4">
    <location>
        <begin position="13"/>
        <end position="166"/>
    </location>
</feature>
<evidence type="ECO:0000313" key="6">
    <source>
        <dbReference type="EMBL" id="KAL0895222.1"/>
    </source>
</evidence>
<dbReference type="EMBL" id="JBEDNZ010000003">
    <property type="protein sequence ID" value="KAL0849680.1"/>
    <property type="molecule type" value="Genomic_DNA"/>
</dbReference>